<feature type="compositionally biased region" description="Low complexity" evidence="1">
    <location>
        <begin position="187"/>
        <end position="222"/>
    </location>
</feature>
<evidence type="ECO:0000259" key="3">
    <source>
        <dbReference type="Pfam" id="PF10708"/>
    </source>
</evidence>
<keyword evidence="2" id="KW-0472">Membrane</keyword>
<dbReference type="Proteomes" id="UP001060039">
    <property type="component" value="Chromosome"/>
</dbReference>
<evidence type="ECO:0000256" key="2">
    <source>
        <dbReference type="SAM" id="Phobius"/>
    </source>
</evidence>
<dbReference type="Pfam" id="PF10708">
    <property type="entry name" value="DUF2510"/>
    <property type="match status" value="1"/>
</dbReference>
<feature type="domain" description="DUF2510" evidence="3">
    <location>
        <begin position="6"/>
        <end position="38"/>
    </location>
</feature>
<dbReference type="EMBL" id="CP101497">
    <property type="protein sequence ID" value="UTT62571.1"/>
    <property type="molecule type" value="Genomic_DNA"/>
</dbReference>
<feature type="compositionally biased region" description="Low complexity" evidence="1">
    <location>
        <begin position="154"/>
        <end position="170"/>
    </location>
</feature>
<evidence type="ECO:0000313" key="5">
    <source>
        <dbReference type="Proteomes" id="UP001060039"/>
    </source>
</evidence>
<reference evidence="4" key="1">
    <citation type="submission" date="2022-07" db="EMBL/GenBank/DDBJ databases">
        <title>Taxonomic analysis of Microcella humidisoli nov. sp., isolated from riverside soil.</title>
        <authorList>
            <person name="Molina K.M."/>
            <person name="Kim S.B."/>
        </authorList>
    </citation>
    <scope>NUCLEOTIDE SEQUENCE</scope>
    <source>
        <strain evidence="4">MMS21-STM10</strain>
    </source>
</reference>
<feature type="compositionally biased region" description="Low complexity" evidence="1">
    <location>
        <begin position="104"/>
        <end position="125"/>
    </location>
</feature>
<evidence type="ECO:0000256" key="1">
    <source>
        <dbReference type="SAM" id="MobiDB-lite"/>
    </source>
</evidence>
<gene>
    <name evidence="4" type="ORF">NNL39_00155</name>
</gene>
<feature type="transmembrane region" description="Helical" evidence="2">
    <location>
        <begin position="296"/>
        <end position="317"/>
    </location>
</feature>
<feature type="region of interest" description="Disordered" evidence="1">
    <location>
        <begin position="104"/>
        <end position="222"/>
    </location>
</feature>
<feature type="transmembrane region" description="Helical" evidence="2">
    <location>
        <begin position="359"/>
        <end position="379"/>
    </location>
</feature>
<keyword evidence="2" id="KW-0812">Transmembrane</keyword>
<dbReference type="InterPro" id="IPR018929">
    <property type="entry name" value="DUF2510"/>
</dbReference>
<dbReference type="RefSeq" id="WP_255159704.1">
    <property type="nucleotide sequence ID" value="NZ_CP101497.1"/>
</dbReference>
<proteinExistence type="predicted"/>
<feature type="transmembrane region" description="Helical" evidence="2">
    <location>
        <begin position="264"/>
        <end position="284"/>
    </location>
</feature>
<feature type="compositionally biased region" description="Pro residues" evidence="1">
    <location>
        <begin position="171"/>
        <end position="186"/>
    </location>
</feature>
<accession>A0ABY5FXU0</accession>
<protein>
    <submittedName>
        <fullName evidence="4">DUF2510 domain-containing protein</fullName>
    </submittedName>
</protein>
<evidence type="ECO:0000313" key="4">
    <source>
        <dbReference type="EMBL" id="UTT62571.1"/>
    </source>
</evidence>
<keyword evidence="2" id="KW-1133">Transmembrane helix</keyword>
<name>A0ABY5FXU0_9MICO</name>
<sequence length="460" mass="46834">MSTPAAGWYVDSTDPSLVRWWDGAAWSDHTQPNPDAPATAPTSAPVEAVVATPVPTASVPLVPSAPYVPPPFADPPPPAPVAAPVATPVPAALNYPPPAFGSPAFAEPSASPTPAAAPGPRRTGSSLPISEPVRLTPPASGAIPVAGFPGFDDPLPTATPAATPTTTLPPSTTPPPLAVPSQPAPDAPAAGGARPGSSTVTPLATATPMPASASTPWTSSTSFAQPTGSVDLASVDYEPMTRSWGSKRPVGATRAVTGVTTGGAWMLALSPVLHLGLAALGWLLTDGGASTNTPYVSGGLGIVALLWVVLGTITDYRRLGALGHEFRPSPAWIVLGPLFYLLVRAVHVYRTTRSGTAPTWVYVVLAIVVSATVSALTLLQPRDATTAELRTVESTLTSELQGEGIDYTVLCPSQATFAVGASFVCTAYDDVGPASLIRVTWSSLTGDFTHAFESSPVITG</sequence>
<organism evidence="4 5">
    <name type="scientific">Microcella humidisoli</name>
    <dbReference type="NCBI Taxonomy" id="2963406"/>
    <lineage>
        <taxon>Bacteria</taxon>
        <taxon>Bacillati</taxon>
        <taxon>Actinomycetota</taxon>
        <taxon>Actinomycetes</taxon>
        <taxon>Micrococcales</taxon>
        <taxon>Microbacteriaceae</taxon>
        <taxon>Microcella</taxon>
    </lineage>
</organism>
<feature type="transmembrane region" description="Helical" evidence="2">
    <location>
        <begin position="329"/>
        <end position="347"/>
    </location>
</feature>
<keyword evidence="5" id="KW-1185">Reference proteome</keyword>